<evidence type="ECO:0000313" key="2">
    <source>
        <dbReference type="Proteomes" id="UP000276133"/>
    </source>
</evidence>
<gene>
    <name evidence="1" type="ORF">BpHYR1_028775</name>
</gene>
<comment type="caution">
    <text evidence="1">The sequence shown here is derived from an EMBL/GenBank/DDBJ whole genome shotgun (WGS) entry which is preliminary data.</text>
</comment>
<sequence length="118" mass="14057">MTARDHSYDESEMGTEMFNWEYFKIRCDKKMNCVSIHKNWMSCFDIKKSAFYTQKKKIITTKPKKKNFVRAKLHFKAIFGLPLRTHNYACIVNQNVYSFLSSDYLLGKLLDRIQRGQV</sequence>
<dbReference type="AlphaFoldDB" id="A0A3M7RSY8"/>
<accession>A0A3M7RSY8</accession>
<dbReference type="Proteomes" id="UP000276133">
    <property type="component" value="Unassembled WGS sequence"/>
</dbReference>
<evidence type="ECO:0000313" key="1">
    <source>
        <dbReference type="EMBL" id="RNA26427.1"/>
    </source>
</evidence>
<proteinExistence type="predicted"/>
<name>A0A3M7RSY8_BRAPC</name>
<protein>
    <submittedName>
        <fullName evidence="1">Uncharacterized protein</fullName>
    </submittedName>
</protein>
<keyword evidence="2" id="KW-1185">Reference proteome</keyword>
<reference evidence="1 2" key="1">
    <citation type="journal article" date="2018" name="Sci. Rep.">
        <title>Genomic signatures of local adaptation to the degree of environmental predictability in rotifers.</title>
        <authorList>
            <person name="Franch-Gras L."/>
            <person name="Hahn C."/>
            <person name="Garcia-Roger E.M."/>
            <person name="Carmona M.J."/>
            <person name="Serra M."/>
            <person name="Gomez A."/>
        </authorList>
    </citation>
    <scope>NUCLEOTIDE SEQUENCE [LARGE SCALE GENOMIC DNA]</scope>
    <source>
        <strain evidence="1">HYR1</strain>
    </source>
</reference>
<dbReference type="EMBL" id="REGN01002743">
    <property type="protein sequence ID" value="RNA26427.1"/>
    <property type="molecule type" value="Genomic_DNA"/>
</dbReference>
<organism evidence="1 2">
    <name type="scientific">Brachionus plicatilis</name>
    <name type="common">Marine rotifer</name>
    <name type="synonym">Brachionus muelleri</name>
    <dbReference type="NCBI Taxonomy" id="10195"/>
    <lineage>
        <taxon>Eukaryota</taxon>
        <taxon>Metazoa</taxon>
        <taxon>Spiralia</taxon>
        <taxon>Gnathifera</taxon>
        <taxon>Rotifera</taxon>
        <taxon>Eurotatoria</taxon>
        <taxon>Monogononta</taxon>
        <taxon>Pseudotrocha</taxon>
        <taxon>Ploima</taxon>
        <taxon>Brachionidae</taxon>
        <taxon>Brachionus</taxon>
    </lineage>
</organism>